<evidence type="ECO:0000313" key="5">
    <source>
        <dbReference type="Proteomes" id="UP000589351"/>
    </source>
</evidence>
<evidence type="ECO:0000313" key="4">
    <source>
        <dbReference type="EMBL" id="CAD2078858.1"/>
    </source>
</evidence>
<keyword evidence="5" id="KW-1185">Reference proteome</keyword>
<feature type="domain" description="Protein G-related albumin-binding (GA) module" evidence="3">
    <location>
        <begin position="432"/>
        <end position="482"/>
    </location>
</feature>
<proteinExistence type="predicted"/>
<dbReference type="InterPro" id="IPR002988">
    <property type="entry name" value="GA_module"/>
</dbReference>
<dbReference type="EMBL" id="CAJEWD010000008">
    <property type="protein sequence ID" value="CAD2078858.1"/>
    <property type="molecule type" value="Genomic_DNA"/>
</dbReference>
<feature type="region of interest" description="Disordered" evidence="1">
    <location>
        <begin position="41"/>
        <end position="69"/>
    </location>
</feature>
<gene>
    <name evidence="4" type="ORF">JEODO184_01508</name>
</gene>
<reference evidence="4 5" key="1">
    <citation type="submission" date="2020-07" db="EMBL/GenBank/DDBJ databases">
        <authorList>
            <person name="Criscuolo A."/>
        </authorList>
    </citation>
    <scope>NUCLEOTIDE SEQUENCE [LARGE SCALE GENOMIC DNA]</scope>
    <source>
        <strain evidence="4">CIP111649</strain>
    </source>
</reference>
<feature type="compositionally biased region" description="Basic and acidic residues" evidence="1">
    <location>
        <begin position="244"/>
        <end position="293"/>
    </location>
</feature>
<keyword evidence="2" id="KW-0732">Signal</keyword>
<feature type="signal peptide" evidence="2">
    <location>
        <begin position="1"/>
        <end position="38"/>
    </location>
</feature>
<accession>A0A6V7RML2</accession>
<dbReference type="Pfam" id="PF01468">
    <property type="entry name" value="GA"/>
    <property type="match status" value="2"/>
</dbReference>
<feature type="compositionally biased region" description="Polar residues" evidence="1">
    <location>
        <begin position="311"/>
        <end position="321"/>
    </location>
</feature>
<protein>
    <recommendedName>
        <fullName evidence="3">Protein G-related albumin-binding (GA) module domain-containing protein</fullName>
    </recommendedName>
</protein>
<organism evidence="4 5">
    <name type="scientific">Jeotgalicoccus meleagridis</name>
    <dbReference type="NCBI Taxonomy" id="2759181"/>
    <lineage>
        <taxon>Bacteria</taxon>
        <taxon>Bacillati</taxon>
        <taxon>Bacillota</taxon>
        <taxon>Bacilli</taxon>
        <taxon>Bacillales</taxon>
        <taxon>Staphylococcaceae</taxon>
        <taxon>Jeotgalicoccus</taxon>
    </lineage>
</organism>
<feature type="region of interest" description="Disordered" evidence="1">
    <location>
        <begin position="137"/>
        <end position="332"/>
    </location>
</feature>
<feature type="domain" description="Protein G-related albumin-binding (GA) module" evidence="3">
    <location>
        <begin position="72"/>
        <end position="122"/>
    </location>
</feature>
<feature type="chain" id="PRO_5028247826" description="Protein G-related albumin-binding (GA) module domain-containing protein" evidence="2">
    <location>
        <begin position="39"/>
        <end position="666"/>
    </location>
</feature>
<sequence length="666" mass="76171">MKLKHFLTNNNLTINKYKTIVSTVVLSSLLFIGLNVHAEEVDTSKDSEQTKTENTVEDKQTKEETKTEQIEDLEVEKESVASQISALEYLDAATRDDYISTVMNGQDLETIQAILSQATAENDYLLQEYEKEQAEAKAAEEARLKEEEVARDKAAKEEAARQKAEAEKKAAAEKEAAEKEAEAKKEKEAQEEAEKPKEDKESEKTEDESKESTDSKEDTTKEDKEKNDKSTDDVESDETDETDETSKENDEVTEETLQKDENKEPVEKDQVQEDKESKEEVEVPEEDTQKENEYQEEVQEPTEVVEPKENVPQNEDNQVDNTPVEPEVEVEPPVQNKDVKTKVNDAYNNASNTQELKKQLTDVVNQTFYLRDNQAFMKSLKVNIEDLSPEEFTYMILKQASENRERNNTVIMRSEDLQQDVSQNTNALPKDLDGAKALARERLNLLFFLSDEQKSAYVIAIDSANSVGHIEAVLKEANQVNDNFVPEDVVYGTYPSTEKKSMMYQASEKNYTFQDMSMEIPSLDEIQGLNYIPFELYTKVTSNFESEDYQVKIQIDERIAQHIMGVTSQPFNQSTTRPYKRQFDDLGQTTNIWSVAYYESSYGLFSLSYEETDMKSTNGMIMLEETIGEIMSHYDDLDSNPFKMTLAVENSQKHTLIDSTIHHQSI</sequence>
<dbReference type="Proteomes" id="UP000589351">
    <property type="component" value="Unassembled WGS sequence"/>
</dbReference>
<feature type="compositionally biased region" description="Acidic residues" evidence="1">
    <location>
        <begin position="233"/>
        <end position="243"/>
    </location>
</feature>
<name>A0A6V7RML2_9STAP</name>
<evidence type="ECO:0000256" key="1">
    <source>
        <dbReference type="SAM" id="MobiDB-lite"/>
    </source>
</evidence>
<feature type="compositionally biased region" description="Basic and acidic residues" evidence="1">
    <location>
        <begin position="210"/>
        <end position="232"/>
    </location>
</feature>
<dbReference type="AlphaFoldDB" id="A0A6V7RML2"/>
<evidence type="ECO:0000259" key="3">
    <source>
        <dbReference type="Pfam" id="PF01468"/>
    </source>
</evidence>
<feature type="compositionally biased region" description="Basic and acidic residues" evidence="1">
    <location>
        <begin position="137"/>
        <end position="203"/>
    </location>
</feature>
<comment type="caution">
    <text evidence="4">The sequence shown here is derived from an EMBL/GenBank/DDBJ whole genome shotgun (WGS) entry which is preliminary data.</text>
</comment>
<evidence type="ECO:0000256" key="2">
    <source>
        <dbReference type="SAM" id="SignalP"/>
    </source>
</evidence>
<dbReference type="RefSeq" id="WP_185125982.1">
    <property type="nucleotide sequence ID" value="NZ_CAJEWD010000008.1"/>
</dbReference>